<gene>
    <name evidence="1" type="ORF">MENTE1834_LOCUS14637</name>
</gene>
<accession>A0ACB0YPB7</accession>
<sequence length="655" mass="76036">MKYSTLDLSRSGMKLPVLDINYPSVFQQQRLLSLNLNLLKSITLLLTYSWLIATLASASERPTLYAPGDNVLELDINTFNRSVYNKPTAFFVEFYSSWCGHCIEYKPLYVKIATAMKRWRKVVVIAVLNCADEVNAPVCREHAIDAFPSLKYFHVNSKNKDDSINFKDDKRNVLLVTQRISEYAKGDFDKGLAPHSWPKLEFESELGLDSSVNFLSIIVDKETALDAFSLIINYAADNRIRLNLCSSTHPIVKGLSDQNIQTPGLVIFERSKNVPVFISSDPYKSWLEMQDKLDEFLAPYPKLPEIPLGTFKDSPINDAERKEAESIEVNWKQFESFIHLMRRHGPGSVPVRRLFFRLDSWLRAQHQPVISTEKYLSKVEQFQTELGHPIPANVSYLACRGSKSHLRGFTCGLWTIFHILTVRAYKERKDDSKFDPVKEVLEPIHQFIVQFLSCEVCSKNFDKMAKEDGLLNVHKPEDVVLWLWRGHNKVNKRLKGEPSEDPMFPKQQFPPESVCGDCRNPDGSFNEEKVLKFLLNYYNDVKIDKYKAPAYKVSEFSNGKLDKVAERRLNPKFDPMAGKVDKLEEIEAKILEQEDKMIGVWNVADDEFRVVSDHHFHHFVWLSFIAIGLMIFYFQYRRNRSKFWKTFYYYNDYKV</sequence>
<protein>
    <submittedName>
        <fullName evidence="1">Uncharacterized protein</fullName>
    </submittedName>
</protein>
<keyword evidence="2" id="KW-1185">Reference proteome</keyword>
<evidence type="ECO:0000313" key="2">
    <source>
        <dbReference type="Proteomes" id="UP001497535"/>
    </source>
</evidence>
<organism evidence="1 2">
    <name type="scientific">Meloidogyne enterolobii</name>
    <name type="common">Root-knot nematode worm</name>
    <name type="synonym">Meloidogyne mayaguensis</name>
    <dbReference type="NCBI Taxonomy" id="390850"/>
    <lineage>
        <taxon>Eukaryota</taxon>
        <taxon>Metazoa</taxon>
        <taxon>Ecdysozoa</taxon>
        <taxon>Nematoda</taxon>
        <taxon>Chromadorea</taxon>
        <taxon>Rhabditida</taxon>
        <taxon>Tylenchina</taxon>
        <taxon>Tylenchomorpha</taxon>
        <taxon>Tylenchoidea</taxon>
        <taxon>Meloidogynidae</taxon>
        <taxon>Meloidogyninae</taxon>
        <taxon>Meloidogyne</taxon>
    </lineage>
</organism>
<dbReference type="EMBL" id="CAVMJV010000016">
    <property type="protein sequence ID" value="CAK5055430.1"/>
    <property type="molecule type" value="Genomic_DNA"/>
</dbReference>
<comment type="caution">
    <text evidence="1">The sequence shown here is derived from an EMBL/GenBank/DDBJ whole genome shotgun (WGS) entry which is preliminary data.</text>
</comment>
<evidence type="ECO:0000313" key="1">
    <source>
        <dbReference type="EMBL" id="CAK5055430.1"/>
    </source>
</evidence>
<dbReference type="Proteomes" id="UP001497535">
    <property type="component" value="Unassembled WGS sequence"/>
</dbReference>
<reference evidence="1" key="1">
    <citation type="submission" date="2023-11" db="EMBL/GenBank/DDBJ databases">
        <authorList>
            <person name="Poullet M."/>
        </authorList>
    </citation>
    <scope>NUCLEOTIDE SEQUENCE</scope>
    <source>
        <strain evidence="1">E1834</strain>
    </source>
</reference>
<name>A0ACB0YPB7_MELEN</name>
<proteinExistence type="predicted"/>